<sequence>MVTSLHQPIMAILHTSFLSSFLCPSLPLLLFFSWYNVDAYGGNTVEIAVNSLLPGATCSPPLEGLDHSRKLQLVHKNGPCSPLSVEGKTTPSLQEIFLQDELRVRSIHSLINNQQHPLGDSKATVLPTKSGVALGTGNYIVNIGLGTPRQDFWVTIDTGSDLTWIQCQPCPNGPNCYNQSGPTFDPSKSSSYSGITCGSAECSHVYSATFYSPPCNSACIYEAHYGDQSFSIGLFGRETLTLTPSDVFSSFQFGCGQKNSLINGVTVAGILGLARNQVSLVSQTASTYGKIFSYCLPRSESSIGYLAFGDQTSETSSAVNYTQLIPNPDGYPNFYFVQLIGISVEGQRLAIDPSVFTTPGTIIDSGTVVTRLPPSAYDALRSAFRQVMSESNYPLAPPISPYDTCYDLSGYNIDTVNVPSIVLHFDGDTDLQVDPFSGALAVLSESQACLAFAANIDDSQMVIFGNRQQRTFEVIYDVPGQRNSGFNKYLRFNPQEKQQKKGKFSNKADRSLLQVVPMQGPNTLASIQVIGGLVIVIMLPLVSLTTQSASYVSTHFEISESTGITSSVYAVILSVLVRGLYRGATSFIGVAVESSILFGIYSQTKKSLQGELNSSKPQLQFIIPSAAYGGAIISLGELLPSCISICRMQVQGTDSLVGKCDKYSSPLDCAVKTIKSEGVR</sequence>
<feature type="transmembrane region" description="Helical" evidence="12">
    <location>
        <begin position="583"/>
        <end position="601"/>
    </location>
</feature>
<dbReference type="SUPFAM" id="SSF103506">
    <property type="entry name" value="Mitochondrial carrier"/>
    <property type="match status" value="1"/>
</dbReference>
<dbReference type="InterPro" id="IPR001969">
    <property type="entry name" value="Aspartic_peptidase_AS"/>
</dbReference>
<name>A0A822YYR5_NELNU</name>
<dbReference type="PRINTS" id="PR00792">
    <property type="entry name" value="PEPSIN"/>
</dbReference>
<evidence type="ECO:0000256" key="5">
    <source>
        <dbReference type="ARBA" id="ARBA00022729"/>
    </source>
</evidence>
<dbReference type="InterPro" id="IPR021109">
    <property type="entry name" value="Peptidase_aspartic_dom_sf"/>
</dbReference>
<reference evidence="14 15" key="1">
    <citation type="journal article" date="2020" name="Mol. Biol. Evol.">
        <title>Distinct Expression and Methylation Patterns for Genes with Different Fates following a Single Whole-Genome Duplication in Flowering Plants.</title>
        <authorList>
            <person name="Shi T."/>
            <person name="Rahmani R.S."/>
            <person name="Gugger P.F."/>
            <person name="Wang M."/>
            <person name="Li H."/>
            <person name="Zhang Y."/>
            <person name="Li Z."/>
            <person name="Wang Q."/>
            <person name="Van de Peer Y."/>
            <person name="Marchal K."/>
            <person name="Chen J."/>
        </authorList>
    </citation>
    <scope>NUCLEOTIDE SEQUENCE [LARGE SCALE GENOMIC DNA]</scope>
    <source>
        <tissue evidence="14">Leaf</tissue>
    </source>
</reference>
<feature type="active site" evidence="10">
    <location>
        <position position="157"/>
    </location>
</feature>
<dbReference type="FunFam" id="2.40.70.10:FF:000013">
    <property type="entry name" value="Aspartyl protease AED1"/>
    <property type="match status" value="1"/>
</dbReference>
<evidence type="ECO:0000313" key="15">
    <source>
        <dbReference type="Proteomes" id="UP000607653"/>
    </source>
</evidence>
<dbReference type="GO" id="GO:0004190">
    <property type="term" value="F:aspartic-type endopeptidase activity"/>
    <property type="evidence" value="ECO:0007669"/>
    <property type="project" value="UniProtKB-KW"/>
</dbReference>
<dbReference type="GO" id="GO:0016020">
    <property type="term" value="C:membrane"/>
    <property type="evidence" value="ECO:0007669"/>
    <property type="project" value="UniProtKB-SubCell"/>
</dbReference>
<dbReference type="PROSITE" id="PS00141">
    <property type="entry name" value="ASP_PROTEASE"/>
    <property type="match status" value="1"/>
</dbReference>
<evidence type="ECO:0000256" key="11">
    <source>
        <dbReference type="RuleBase" id="RU000454"/>
    </source>
</evidence>
<keyword evidence="15" id="KW-1185">Reference proteome</keyword>
<evidence type="ECO:0000256" key="3">
    <source>
        <dbReference type="ARBA" id="ARBA00022670"/>
    </source>
</evidence>
<dbReference type="Gene3D" id="2.40.70.10">
    <property type="entry name" value="Acid Proteases"/>
    <property type="match status" value="2"/>
</dbReference>
<protein>
    <recommendedName>
        <fullName evidence="13">Peptidase A1 domain-containing protein</fullName>
    </recommendedName>
</protein>
<dbReference type="Gene3D" id="1.50.40.10">
    <property type="entry name" value="Mitochondrial carrier domain"/>
    <property type="match status" value="1"/>
</dbReference>
<evidence type="ECO:0000256" key="1">
    <source>
        <dbReference type="ARBA" id="ARBA00004370"/>
    </source>
</evidence>
<gene>
    <name evidence="14" type="ORF">HUJ06_007050</name>
</gene>
<keyword evidence="4 12" id="KW-0812">Transmembrane</keyword>
<evidence type="ECO:0000256" key="12">
    <source>
        <dbReference type="SAM" id="Phobius"/>
    </source>
</evidence>
<dbReference type="FunFam" id="2.40.70.10:FF:000021">
    <property type="entry name" value="Aspartyl protease AED1"/>
    <property type="match status" value="1"/>
</dbReference>
<dbReference type="PROSITE" id="PS51767">
    <property type="entry name" value="PEPTIDASE_A1"/>
    <property type="match status" value="1"/>
</dbReference>
<dbReference type="InterPro" id="IPR033121">
    <property type="entry name" value="PEPTIDASE_A1"/>
</dbReference>
<dbReference type="PANTHER" id="PTHR13683:SF750">
    <property type="entry name" value="ASPARTYL PROTEASE AED1"/>
    <property type="match status" value="1"/>
</dbReference>
<evidence type="ECO:0000256" key="9">
    <source>
        <dbReference type="ARBA" id="ARBA00023157"/>
    </source>
</evidence>
<comment type="similarity">
    <text evidence="2 11">Belongs to the peptidase A1 family.</text>
</comment>
<dbReference type="AlphaFoldDB" id="A0A822YYR5"/>
<evidence type="ECO:0000256" key="6">
    <source>
        <dbReference type="ARBA" id="ARBA00022750"/>
    </source>
</evidence>
<keyword evidence="9" id="KW-1015">Disulfide bond</keyword>
<evidence type="ECO:0000313" key="14">
    <source>
        <dbReference type="EMBL" id="DAD36409.1"/>
    </source>
</evidence>
<feature type="active site" evidence="10">
    <location>
        <position position="364"/>
    </location>
</feature>
<comment type="caution">
    <text evidence="14">The sequence shown here is derived from an EMBL/GenBank/DDBJ whole genome shotgun (WGS) entry which is preliminary data.</text>
</comment>
<keyword evidence="8 12" id="KW-0472">Membrane</keyword>
<proteinExistence type="inferred from homology"/>
<evidence type="ECO:0000256" key="8">
    <source>
        <dbReference type="ARBA" id="ARBA00023136"/>
    </source>
</evidence>
<evidence type="ECO:0000256" key="10">
    <source>
        <dbReference type="PIRSR" id="PIRSR601461-1"/>
    </source>
</evidence>
<dbReference type="GO" id="GO:0006508">
    <property type="term" value="P:proteolysis"/>
    <property type="evidence" value="ECO:0007669"/>
    <property type="project" value="UniProtKB-KW"/>
</dbReference>
<dbReference type="InterPro" id="IPR032799">
    <property type="entry name" value="TAXi_C"/>
</dbReference>
<keyword evidence="12" id="KW-1133">Transmembrane helix</keyword>
<dbReference type="SUPFAM" id="SSF50630">
    <property type="entry name" value="Acid proteases"/>
    <property type="match status" value="1"/>
</dbReference>
<dbReference type="InterPro" id="IPR023395">
    <property type="entry name" value="MCP_dom_sf"/>
</dbReference>
<organism evidence="14 15">
    <name type="scientific">Nelumbo nucifera</name>
    <name type="common">Sacred lotus</name>
    <dbReference type="NCBI Taxonomy" id="4432"/>
    <lineage>
        <taxon>Eukaryota</taxon>
        <taxon>Viridiplantae</taxon>
        <taxon>Streptophyta</taxon>
        <taxon>Embryophyta</taxon>
        <taxon>Tracheophyta</taxon>
        <taxon>Spermatophyta</taxon>
        <taxon>Magnoliopsida</taxon>
        <taxon>Proteales</taxon>
        <taxon>Nelumbonaceae</taxon>
        <taxon>Nelumbo</taxon>
    </lineage>
</organism>
<dbReference type="Proteomes" id="UP000607653">
    <property type="component" value="Unassembled WGS sequence"/>
</dbReference>
<dbReference type="PANTHER" id="PTHR13683">
    <property type="entry name" value="ASPARTYL PROTEASES"/>
    <property type="match status" value="1"/>
</dbReference>
<keyword evidence="3 11" id="KW-0645">Protease</keyword>
<feature type="transmembrane region" description="Helical" evidence="12">
    <location>
        <begin position="621"/>
        <end position="639"/>
    </location>
</feature>
<feature type="domain" description="Peptidase A1" evidence="13">
    <location>
        <begin position="139"/>
        <end position="487"/>
    </location>
</feature>
<dbReference type="InterPro" id="IPR001461">
    <property type="entry name" value="Aspartic_peptidase_A1"/>
</dbReference>
<feature type="transmembrane region" description="Helical" evidence="12">
    <location>
        <begin position="524"/>
        <end position="546"/>
    </location>
</feature>
<keyword evidence="6 11" id="KW-0064">Aspartyl protease</keyword>
<comment type="subcellular location">
    <subcellularLocation>
        <location evidence="1">Membrane</location>
    </subcellularLocation>
</comment>
<evidence type="ECO:0000259" key="13">
    <source>
        <dbReference type="PROSITE" id="PS51767"/>
    </source>
</evidence>
<dbReference type="EMBL" id="DUZY01000004">
    <property type="protein sequence ID" value="DAD36409.1"/>
    <property type="molecule type" value="Genomic_DNA"/>
</dbReference>
<accession>A0A822YYR5</accession>
<dbReference type="Pfam" id="PF14541">
    <property type="entry name" value="TAXi_C"/>
    <property type="match status" value="1"/>
</dbReference>
<evidence type="ECO:0000256" key="7">
    <source>
        <dbReference type="ARBA" id="ARBA00022801"/>
    </source>
</evidence>
<evidence type="ECO:0000256" key="2">
    <source>
        <dbReference type="ARBA" id="ARBA00007447"/>
    </source>
</evidence>
<keyword evidence="5" id="KW-0732">Signal</keyword>
<dbReference type="Pfam" id="PF14543">
    <property type="entry name" value="TAXi_N"/>
    <property type="match status" value="1"/>
</dbReference>
<keyword evidence="7 11" id="KW-0378">Hydrolase</keyword>
<evidence type="ECO:0000256" key="4">
    <source>
        <dbReference type="ARBA" id="ARBA00022692"/>
    </source>
</evidence>
<dbReference type="InterPro" id="IPR032861">
    <property type="entry name" value="TAXi_N"/>
</dbReference>